<evidence type="ECO:0000313" key="2">
    <source>
        <dbReference type="Proteomes" id="UP001237595"/>
    </source>
</evidence>
<protein>
    <recommendedName>
        <fullName evidence="3">Translation initiation factor 2</fullName>
    </recommendedName>
</protein>
<organism evidence="1 2">
    <name type="scientific">Saccharopolyspora ipomoeae</name>
    <dbReference type="NCBI Taxonomy" id="3042027"/>
    <lineage>
        <taxon>Bacteria</taxon>
        <taxon>Bacillati</taxon>
        <taxon>Actinomycetota</taxon>
        <taxon>Actinomycetes</taxon>
        <taxon>Pseudonocardiales</taxon>
        <taxon>Pseudonocardiaceae</taxon>
        <taxon>Saccharopolyspora</taxon>
    </lineage>
</organism>
<evidence type="ECO:0000313" key="1">
    <source>
        <dbReference type="EMBL" id="MDI2032283.1"/>
    </source>
</evidence>
<name>A0ABT6PW95_9PSEU</name>
<dbReference type="InterPro" id="IPR043148">
    <property type="entry name" value="TagF_C"/>
</dbReference>
<gene>
    <name evidence="1" type="ORF">QFW96_26935</name>
</gene>
<comment type="caution">
    <text evidence="1">The sequence shown here is derived from an EMBL/GenBank/DDBJ whole genome shotgun (WGS) entry which is preliminary data.</text>
</comment>
<keyword evidence="2" id="KW-1185">Reference proteome</keyword>
<dbReference type="Proteomes" id="UP001237595">
    <property type="component" value="Unassembled WGS sequence"/>
</dbReference>
<reference evidence="1 2" key="1">
    <citation type="submission" date="2023-04" db="EMBL/GenBank/DDBJ databases">
        <title>Draft genome sequence of Saccharopolyspora sp. TS4A08 isolated from sweet potato rhizospheric soil.</title>
        <authorList>
            <person name="Suksaard P."/>
            <person name="Duangmal K."/>
        </authorList>
    </citation>
    <scope>NUCLEOTIDE SEQUENCE [LARGE SCALE GENOMIC DNA]</scope>
    <source>
        <strain evidence="1 2">TS4A08</strain>
    </source>
</reference>
<dbReference type="RefSeq" id="WP_281458541.1">
    <property type="nucleotide sequence ID" value="NZ_JASAOF010000027.1"/>
</dbReference>
<dbReference type="SUPFAM" id="SSF53756">
    <property type="entry name" value="UDP-Glycosyltransferase/glycogen phosphorylase"/>
    <property type="match status" value="1"/>
</dbReference>
<proteinExistence type="predicted"/>
<evidence type="ECO:0008006" key="3">
    <source>
        <dbReference type="Google" id="ProtNLM"/>
    </source>
</evidence>
<dbReference type="EMBL" id="JASAOF010000027">
    <property type="protein sequence ID" value="MDI2032283.1"/>
    <property type="molecule type" value="Genomic_DNA"/>
</dbReference>
<accession>A0ABT6PW95</accession>
<dbReference type="Gene3D" id="3.40.50.12580">
    <property type="match status" value="1"/>
</dbReference>
<sequence length="533" mass="58149">MQGTFNCERTVLVVARTVTSTGRLLEALRFFRDDFRVKPVFTVNDTSRYSAGAHELLTASGVEEIVPWDRVGELDYALALSASENIDFSRLRGTTVVLPHGIGFNKWVPDPTTRGTRLAGLPPVEALRTGRVRLVLSHPSQERQLLEACPEIAGSTAVTGDPTYDQLRASLPLRDRYRRKLGLGDRKLVLLSSTWRSESELGAWRTLPLEMLADLPSDEYQVALVMHPNIWAWYGSRVVRNFFDRALDAGLLLIPPERGWHAALVAADVVVGDHGSLSLYSAALGKPLLLSAFGAEHVPGTPVEELGRTAEHLVPGTGLREQVERALAHHDPQRFSGLTDGIFAHVGHAETRLRDLLYSELNLAPPPGEPPLLRPPDVDVTPQPVTAYDTFTDLSADGHLRIRRFPASARQHDVAAEAGSIRHLAVEEDERDLHRPHQASVFVRRAPSPAPGARAWAARALESLPGARVTAAATESGCVAAVRRGPVVEVSGSADAMLLASTVYACWLEGDLRDRDIAVHAGETSLRVRLTVS</sequence>